<name>B0D9I9_LACBS</name>
<dbReference type="AlphaFoldDB" id="B0D9I9"/>
<accession>B0D9I9</accession>
<keyword evidence="3" id="KW-1185">Reference proteome</keyword>
<sequence length="332" mass="37406">MGFPATMLREITPDGPPITEQHKISSQWFKNAFWVQIGVSYNLSQVKYFFSQPAAQVMVLWKIPFQSPETIDFDDRTLLFFPALFWDGGRSSFYTRLPTHLEKAQAFILLTIYPVVLAIWPSEFYSHAAAPCKFQDKSLAYRLPLLVYLSTNDLLPRRTKDEQPLLSTNGLLLPSMNSLPPPSMNGLPRQRIEPSLDDQLPQELSISLAILTKTLAGTMGSLLSIHQKQNKLQLKELERSSEALRVPNVPRSKFVFKRRPAAAATNFRRPPSETSSTQTLPPPLQTQNAPPPPPPPAASTHLPLPPHSHYHFTREDLQSHLAPSDLSISDLR</sequence>
<dbReference type="GeneID" id="6076196"/>
<dbReference type="OrthoDB" id="194775at2759"/>
<evidence type="ECO:0000313" key="3">
    <source>
        <dbReference type="Proteomes" id="UP000001194"/>
    </source>
</evidence>
<dbReference type="KEGG" id="lbc:LACBIDRAFT_326742"/>
<proteinExistence type="predicted"/>
<feature type="compositionally biased region" description="Pro residues" evidence="1">
    <location>
        <begin position="280"/>
        <end position="297"/>
    </location>
</feature>
<evidence type="ECO:0000313" key="2">
    <source>
        <dbReference type="EMBL" id="EDR08360.1"/>
    </source>
</evidence>
<dbReference type="Proteomes" id="UP000001194">
    <property type="component" value="Unassembled WGS sequence"/>
</dbReference>
<evidence type="ECO:0000256" key="1">
    <source>
        <dbReference type="SAM" id="MobiDB-lite"/>
    </source>
</evidence>
<organism evidence="3">
    <name type="scientific">Laccaria bicolor (strain S238N-H82 / ATCC MYA-4686)</name>
    <name type="common">Bicoloured deceiver</name>
    <name type="synonym">Laccaria laccata var. bicolor</name>
    <dbReference type="NCBI Taxonomy" id="486041"/>
    <lineage>
        <taxon>Eukaryota</taxon>
        <taxon>Fungi</taxon>
        <taxon>Dikarya</taxon>
        <taxon>Basidiomycota</taxon>
        <taxon>Agaricomycotina</taxon>
        <taxon>Agaricomycetes</taxon>
        <taxon>Agaricomycetidae</taxon>
        <taxon>Agaricales</taxon>
        <taxon>Agaricineae</taxon>
        <taxon>Hydnangiaceae</taxon>
        <taxon>Laccaria</taxon>
    </lineage>
</organism>
<dbReference type="RefSeq" id="XP_001880585.1">
    <property type="nucleotide sequence ID" value="XM_001880550.1"/>
</dbReference>
<reference evidence="2 3" key="1">
    <citation type="journal article" date="2008" name="Nature">
        <title>The genome of Laccaria bicolor provides insights into mycorrhizal symbiosis.</title>
        <authorList>
            <person name="Martin F."/>
            <person name="Aerts A."/>
            <person name="Ahren D."/>
            <person name="Brun A."/>
            <person name="Danchin E.G.J."/>
            <person name="Duchaussoy F."/>
            <person name="Gibon J."/>
            <person name="Kohler A."/>
            <person name="Lindquist E."/>
            <person name="Pereda V."/>
            <person name="Salamov A."/>
            <person name="Shapiro H.J."/>
            <person name="Wuyts J."/>
            <person name="Blaudez D."/>
            <person name="Buee M."/>
            <person name="Brokstein P."/>
            <person name="Canbaeck B."/>
            <person name="Cohen D."/>
            <person name="Courty P.E."/>
            <person name="Coutinho P.M."/>
            <person name="Delaruelle C."/>
            <person name="Detter J.C."/>
            <person name="Deveau A."/>
            <person name="DiFazio S."/>
            <person name="Duplessis S."/>
            <person name="Fraissinet-Tachet L."/>
            <person name="Lucic E."/>
            <person name="Frey-Klett P."/>
            <person name="Fourrey C."/>
            <person name="Feussner I."/>
            <person name="Gay G."/>
            <person name="Grimwood J."/>
            <person name="Hoegger P.J."/>
            <person name="Jain P."/>
            <person name="Kilaru S."/>
            <person name="Labbe J."/>
            <person name="Lin Y.C."/>
            <person name="Legue V."/>
            <person name="Le Tacon F."/>
            <person name="Marmeisse R."/>
            <person name="Melayah D."/>
            <person name="Montanini B."/>
            <person name="Muratet M."/>
            <person name="Nehls U."/>
            <person name="Niculita-Hirzel H."/>
            <person name="Oudot-Le Secq M.P."/>
            <person name="Peter M."/>
            <person name="Quesneville H."/>
            <person name="Rajashekar B."/>
            <person name="Reich M."/>
            <person name="Rouhier N."/>
            <person name="Schmutz J."/>
            <person name="Yin T."/>
            <person name="Chalot M."/>
            <person name="Henrissat B."/>
            <person name="Kuees U."/>
            <person name="Lucas S."/>
            <person name="Van de Peer Y."/>
            <person name="Podila G.K."/>
            <person name="Polle A."/>
            <person name="Pukkila P.J."/>
            <person name="Richardson P.M."/>
            <person name="Rouze P."/>
            <person name="Sanders I.R."/>
            <person name="Stajich J.E."/>
            <person name="Tunlid A."/>
            <person name="Tuskan G."/>
            <person name="Grigoriev I.V."/>
        </authorList>
    </citation>
    <scope>NUCLEOTIDE SEQUENCE [LARGE SCALE GENOMIC DNA]</scope>
    <source>
        <strain evidence="3">S238N-H82 / ATCC MYA-4686</strain>
    </source>
</reference>
<feature type="region of interest" description="Disordered" evidence="1">
    <location>
        <begin position="260"/>
        <end position="310"/>
    </location>
</feature>
<dbReference type="InParanoid" id="B0D9I9"/>
<dbReference type="EMBL" id="DS547101">
    <property type="protein sequence ID" value="EDR08360.1"/>
    <property type="molecule type" value="Genomic_DNA"/>
</dbReference>
<gene>
    <name evidence="2" type="ORF">LACBIDRAFT_326742</name>
</gene>
<dbReference type="HOGENOM" id="CLU_836950_0_0_1"/>
<dbReference type="STRING" id="486041.B0D9I9"/>
<protein>
    <submittedName>
        <fullName evidence="2">Predicted protein</fullName>
    </submittedName>
</protein>